<dbReference type="Proteomes" id="UP000510721">
    <property type="component" value="Plasmid pEmeITTGR7c"/>
</dbReference>
<dbReference type="Pfam" id="PF00067">
    <property type="entry name" value="p450"/>
    <property type="match status" value="1"/>
</dbReference>
<evidence type="ECO:0000256" key="7">
    <source>
        <dbReference type="ARBA" id="ARBA00023033"/>
    </source>
</evidence>
<reference evidence="9 10" key="1">
    <citation type="submission" date="2019-06" db="EMBL/GenBank/DDBJ databases">
        <title>Complete genome sequence of Ensifer mexicanus ITTG R7 isolated from nodules of Acacia angustissima (Mill.) Kuntze.</title>
        <authorList>
            <person name="Rincon-Rosales R."/>
            <person name="Rogel M.A."/>
            <person name="Guerrero G."/>
            <person name="Rincon-Molina C.I."/>
            <person name="Lopez-Lopez A."/>
            <person name="Martinez-Romero E."/>
        </authorList>
    </citation>
    <scope>NUCLEOTIDE SEQUENCE [LARGE SCALE GENOMIC DNA]</scope>
    <source>
        <strain evidence="9 10">ITTG R7</strain>
        <plasmid evidence="10">pemeittgr7c</plasmid>
    </source>
</reference>
<comment type="similarity">
    <text evidence="2">Belongs to the cytochrome P450 family.</text>
</comment>
<evidence type="ECO:0000313" key="10">
    <source>
        <dbReference type="Proteomes" id="UP000510721"/>
    </source>
</evidence>
<dbReference type="SUPFAM" id="SSF48264">
    <property type="entry name" value="Cytochrome P450"/>
    <property type="match status" value="1"/>
</dbReference>
<organism evidence="9 10">
    <name type="scientific">Sinorhizobium mexicanum</name>
    <dbReference type="NCBI Taxonomy" id="375549"/>
    <lineage>
        <taxon>Bacteria</taxon>
        <taxon>Pseudomonadati</taxon>
        <taxon>Pseudomonadota</taxon>
        <taxon>Alphaproteobacteria</taxon>
        <taxon>Hyphomicrobiales</taxon>
        <taxon>Rhizobiaceae</taxon>
        <taxon>Sinorhizobium/Ensifer group</taxon>
        <taxon>Sinorhizobium</taxon>
    </lineage>
</organism>
<evidence type="ECO:0000256" key="6">
    <source>
        <dbReference type="ARBA" id="ARBA00023004"/>
    </source>
</evidence>
<dbReference type="PANTHER" id="PTHR24286:SF24">
    <property type="entry name" value="LANOSTEROL 14-ALPHA DEMETHYLASE"/>
    <property type="match status" value="1"/>
</dbReference>
<comment type="cofactor">
    <cofactor evidence="1">
        <name>heme</name>
        <dbReference type="ChEBI" id="CHEBI:30413"/>
    </cofactor>
</comment>
<evidence type="ECO:0000256" key="2">
    <source>
        <dbReference type="ARBA" id="ARBA00010617"/>
    </source>
</evidence>
<dbReference type="PANTHER" id="PTHR24286">
    <property type="entry name" value="CYTOCHROME P450 26"/>
    <property type="match status" value="1"/>
</dbReference>
<evidence type="ECO:0000256" key="5">
    <source>
        <dbReference type="ARBA" id="ARBA00023002"/>
    </source>
</evidence>
<dbReference type="CDD" id="cd11067">
    <property type="entry name" value="CYP152"/>
    <property type="match status" value="1"/>
</dbReference>
<dbReference type="KEGG" id="emx:FKV68_26845"/>
<dbReference type="AlphaFoldDB" id="A0A859QHD6"/>
<keyword evidence="5" id="KW-0560">Oxidoreductase</keyword>
<protein>
    <submittedName>
        <fullName evidence="9">Cytochrome P450</fullName>
    </submittedName>
</protein>
<feature type="region of interest" description="Disordered" evidence="8">
    <location>
        <begin position="30"/>
        <end position="55"/>
    </location>
</feature>
<dbReference type="GO" id="GO:0004497">
    <property type="term" value="F:monooxygenase activity"/>
    <property type="evidence" value="ECO:0007669"/>
    <property type="project" value="UniProtKB-KW"/>
</dbReference>
<dbReference type="GO" id="GO:0020037">
    <property type="term" value="F:heme binding"/>
    <property type="evidence" value="ECO:0007669"/>
    <property type="project" value="InterPro"/>
</dbReference>
<keyword evidence="9" id="KW-0614">Plasmid</keyword>
<gene>
    <name evidence="9" type="ORF">FKV68_26845</name>
</gene>
<keyword evidence="6" id="KW-0408">Iron</keyword>
<dbReference type="EMBL" id="CP041241">
    <property type="protein sequence ID" value="QLL64992.1"/>
    <property type="molecule type" value="Genomic_DNA"/>
</dbReference>
<proteinExistence type="inferred from homology"/>
<dbReference type="InterPro" id="IPR036396">
    <property type="entry name" value="Cyt_P450_sf"/>
</dbReference>
<evidence type="ECO:0000256" key="3">
    <source>
        <dbReference type="ARBA" id="ARBA00022617"/>
    </source>
</evidence>
<evidence type="ECO:0000256" key="1">
    <source>
        <dbReference type="ARBA" id="ARBA00001971"/>
    </source>
</evidence>
<evidence type="ECO:0000256" key="4">
    <source>
        <dbReference type="ARBA" id="ARBA00022723"/>
    </source>
</evidence>
<evidence type="ECO:0000313" key="9">
    <source>
        <dbReference type="EMBL" id="QLL64992.1"/>
    </source>
</evidence>
<dbReference type="GO" id="GO:0016125">
    <property type="term" value="P:sterol metabolic process"/>
    <property type="evidence" value="ECO:0007669"/>
    <property type="project" value="TreeGrafter"/>
</dbReference>
<evidence type="ECO:0000256" key="8">
    <source>
        <dbReference type="SAM" id="MobiDB-lite"/>
    </source>
</evidence>
<keyword evidence="4" id="KW-0479">Metal-binding</keyword>
<sequence>MIAPSSPAEQPARTSFVPTVPPATRLQRFRISGGGTSAAPKSSTTEGGWQKVKPIPQTSSLDSTLALFREGYAFISNHCDELGTDIFQSRLMLRSVVCMRGEEAARLFYGADDVTRVGSMPWTVLRLLQDKDSVQQLDGAAHLRRKAMFIDVTMDDAAVASLVERFRQHWLVHFDRRAGACDLRDAANLILTKASADWIGIAPRWRHDDVKLARQLGRMIDRTGRPGPAAWFALASRRRIERWLATIVAAVRDGSLEVPQGCALKQIGLDYRDADGERLSPQVAAVELLNLLRPIAAISRWIVFLALALARNPQWPERFGHGHDDEIEAFVEEVRRLYPFFPFVGARLTRRHVWQGYSLREGSWLLLDLYGTTHDPRLFASPMNFSAERKLSWRERDFRFIPHGGGRPESSHRCPGEKITVEILKETVKLLCGFLPLRIAPVNAEVPLSAIPASPVPSVRITSRSSA</sequence>
<keyword evidence="10" id="KW-1185">Reference proteome</keyword>
<keyword evidence="3" id="KW-0349">Heme</keyword>
<dbReference type="GO" id="GO:0005506">
    <property type="term" value="F:iron ion binding"/>
    <property type="evidence" value="ECO:0007669"/>
    <property type="project" value="InterPro"/>
</dbReference>
<dbReference type="GO" id="GO:0016705">
    <property type="term" value="F:oxidoreductase activity, acting on paired donors, with incorporation or reduction of molecular oxygen"/>
    <property type="evidence" value="ECO:0007669"/>
    <property type="project" value="InterPro"/>
</dbReference>
<keyword evidence="7" id="KW-0503">Monooxygenase</keyword>
<name>A0A859QHD6_9HYPH</name>
<dbReference type="Gene3D" id="1.10.630.10">
    <property type="entry name" value="Cytochrome P450"/>
    <property type="match status" value="1"/>
</dbReference>
<dbReference type="InterPro" id="IPR001128">
    <property type="entry name" value="Cyt_P450"/>
</dbReference>
<geneLocation type="plasmid" evidence="10">
    <name>pemeittgr7c</name>
</geneLocation>
<accession>A0A859QHD6</accession>